<protein>
    <submittedName>
        <fullName evidence="10">Uncharacterized protein</fullName>
    </submittedName>
</protein>
<evidence type="ECO:0000256" key="5">
    <source>
        <dbReference type="ARBA" id="ARBA00023242"/>
    </source>
</evidence>
<dbReference type="InterPro" id="IPR013083">
    <property type="entry name" value="Znf_RING/FYVE/PHD"/>
</dbReference>
<dbReference type="GO" id="GO:0008270">
    <property type="term" value="F:zinc ion binding"/>
    <property type="evidence" value="ECO:0007669"/>
    <property type="project" value="UniProtKB-KW"/>
</dbReference>
<dbReference type="InterPro" id="IPR019787">
    <property type="entry name" value="Znf_PHD-finger"/>
</dbReference>
<dbReference type="InterPro" id="IPR001965">
    <property type="entry name" value="Znf_PHD"/>
</dbReference>
<dbReference type="Gene3D" id="3.30.40.10">
    <property type="entry name" value="Zinc/RING finger domain, C3HC4 (zinc finger)"/>
    <property type="match status" value="2"/>
</dbReference>
<dbReference type="OrthoDB" id="784962at2759"/>
<feature type="compositionally biased region" description="Basic and acidic residues" evidence="7">
    <location>
        <begin position="163"/>
        <end position="173"/>
    </location>
</feature>
<accession>A0A834G315</accession>
<evidence type="ECO:0000256" key="1">
    <source>
        <dbReference type="ARBA" id="ARBA00004123"/>
    </source>
</evidence>
<evidence type="ECO:0000256" key="2">
    <source>
        <dbReference type="ARBA" id="ARBA00022723"/>
    </source>
</evidence>
<dbReference type="PROSITE" id="PS50016">
    <property type="entry name" value="ZF_PHD_2"/>
    <property type="match status" value="1"/>
</dbReference>
<feature type="region of interest" description="Disordered" evidence="7">
    <location>
        <begin position="1"/>
        <end position="34"/>
    </location>
</feature>
<dbReference type="InterPro" id="IPR018501">
    <property type="entry name" value="DDT_dom"/>
</dbReference>
<feature type="region of interest" description="Disordered" evidence="7">
    <location>
        <begin position="629"/>
        <end position="656"/>
    </location>
</feature>
<dbReference type="GO" id="GO:0000785">
    <property type="term" value="C:chromatin"/>
    <property type="evidence" value="ECO:0007669"/>
    <property type="project" value="UniProtKB-ARBA"/>
</dbReference>
<keyword evidence="4" id="KW-0862">Zinc</keyword>
<dbReference type="InterPro" id="IPR056618">
    <property type="entry name" value="Chromo_PTM"/>
</dbReference>
<comment type="subcellular location">
    <subcellularLocation>
        <location evidence="1">Nucleus</location>
    </subcellularLocation>
</comment>
<evidence type="ECO:0000259" key="9">
    <source>
        <dbReference type="PROSITE" id="PS50827"/>
    </source>
</evidence>
<dbReference type="Pfam" id="PF24294">
    <property type="entry name" value="Chromo_PTM"/>
    <property type="match status" value="1"/>
</dbReference>
<evidence type="ECO:0000256" key="3">
    <source>
        <dbReference type="ARBA" id="ARBA00022771"/>
    </source>
</evidence>
<keyword evidence="3 6" id="KW-0863">Zinc-finger</keyword>
<evidence type="ECO:0000256" key="6">
    <source>
        <dbReference type="PROSITE-ProRule" id="PRU00146"/>
    </source>
</evidence>
<dbReference type="Pfam" id="PF21743">
    <property type="entry name" value="PTM_DIR17_Tudor"/>
    <property type="match status" value="1"/>
</dbReference>
<sequence>MEPEERRPERRGRKRRRVDSQNASVGRQEKRQVNETRSKALVGRYVRKEFEGSGVFLGKIVYYDSGLYRVEYEDGDCEDLESVEVREFLVGDDDFDGGLMLRKKKLDELIVKKDVKTADMVVEGKVAGLMSVEVCSVSGFGNDDVKEIDAVQVDGDADSSSDSCEHALDRDASSEVDAPVVLPPQLPASSGTIGVPEESVSHLFSVYCFLRSFSIQLFLSPFGLDDFVGSLNCLVPNTLLDAIHVALMRVLRRHLEILSSNGSELASKCLRLNDWSLLDTLTWPVYLAQYLMVMGYTNGPEWKGFYIDVFEKDYCTLSVSLKLMILQILSDDVLESDELRAEIDTREEAEVGIDSDAVANVASEPAPRRVHPRYSKTSACKNKEAVEIIAETHGTRSTCYSSSLGVHGNEMEVDADIDHDGNVDECRLCGMDGTLLCCDGCPSAFHSRCIGVTKMFIPEGDWYCPECTINKTGPAITRGTSLRGAEVFGIDSYGQVFLGTCNYLLVYMTLLKISINSDPCLRYYNHNDIPNVLQALCSSVQHVVLYSEICKEILQYWDIPKETVPLAEAFEMGKRSADVDGECSLPSLPFLGKESCKGKDVDESENLASCVTGDSAAHAVVSCLENSGEEPGFNRSLLDTTPQTEHPGQQRSGDTATKAVSCLSNTGYSLKTIADLSLSSGLVSQQVDPSSLSQQCITGTSSSTELGICTSGNSDRGYRGKVNGICVAVNMSSQIKEYRGCVGGIRCTKLSDHCLYTGSHFKSQVYVNNYVHGDFAASAAANLAILLAEENRGSESHASDARRKAVSANNSLQLKAFSSAAIRFFWPNPEKKLVEVPRERCGWCLSCQASVSSRRGCLLNAAASNAIKGAMKILSGLRSVSNVDGSLYGIAMYVMFLEESLCGLTGGPFRSAMYRKQWRKQLEQASTCSAIKTLLVKLEENIRIVAFSGDWAKLVDNGPVESSATQSAICAAGLTRKHRPSVRRGRKSSAVSDVSSEDSLDSSGDFNWWRGGMLSKKILQRGVLPFPVIKKAARLGGCRKIPGVCYTEDSEIPKRSRQFIWRAAVEMSKNASELALQVRYLDFHVRWGDLVRPEQNLQDGKGPETEASAFRNASVCDKKTMKDKVIYGVAFGNQKHLPSRVMKSIIDIDKGEDGKEKYWFSETLVPLYLIKQYEEKEDKVLPPLAENPVNVLSDLQRLQLKASRKDIFSYLSLKRDNLDKCCCASCQLDVLLRNSVKCSACGGFCHERCIICSASGSGDDVGFLITCKQCYHSTTLPQSEKSNELTSPLVLQGQKIRNAVTVSKGAKQKSLNQPLASVGHLKSSSKTKPAVNGSNLATRKRPKLCSWGLILKKNSKDSGADFRLNYIRLRSSSDESRSGPVCHLCSKPYNADLMYICCEMCTRWYHAAAVELEESEIFEVAGFRCCMCRRVKLPSCPYSDPGSNAMVTAKGFHRAPNMGNSIVEQDYDIFSGQYKELELNSPVLPENEGILCAPEEDSLLFSLSSDQQFREHDPEMDFEWKTMTTAASGTVPQKLPIRRHTKPERNGDYPTTAELSTIIAPNNLLNPGDVSLTPKLEWDVSENVFFEDGVAFDWEGLNYGDMEFEPQTYFSFTELLASDDGGQVGQGDASGDVLAMNYQQEPTISVGATGDTLSCQICSEPLPDLPCQICGSWVHIHCSQLVERSSWEGGNWRCGQCQEWR</sequence>
<organism evidence="10 11">
    <name type="scientific">Rhododendron simsii</name>
    <name type="common">Sims's rhododendron</name>
    <dbReference type="NCBI Taxonomy" id="118357"/>
    <lineage>
        <taxon>Eukaryota</taxon>
        <taxon>Viridiplantae</taxon>
        <taxon>Streptophyta</taxon>
        <taxon>Embryophyta</taxon>
        <taxon>Tracheophyta</taxon>
        <taxon>Spermatophyta</taxon>
        <taxon>Magnoliopsida</taxon>
        <taxon>eudicotyledons</taxon>
        <taxon>Gunneridae</taxon>
        <taxon>Pentapetalae</taxon>
        <taxon>asterids</taxon>
        <taxon>Ericales</taxon>
        <taxon>Ericaceae</taxon>
        <taxon>Ericoideae</taxon>
        <taxon>Rhodoreae</taxon>
        <taxon>Rhododendron</taxon>
    </lineage>
</organism>
<keyword evidence="5" id="KW-0539">Nucleus</keyword>
<keyword evidence="2" id="KW-0479">Metal-binding</keyword>
<evidence type="ECO:0000313" key="10">
    <source>
        <dbReference type="EMBL" id="KAF7120592.1"/>
    </source>
</evidence>
<dbReference type="EMBL" id="WJXA01000013">
    <property type="protein sequence ID" value="KAF7120592.1"/>
    <property type="molecule type" value="Genomic_DNA"/>
</dbReference>
<feature type="compositionally biased region" description="Polar residues" evidence="7">
    <location>
        <begin position="637"/>
        <end position="655"/>
    </location>
</feature>
<dbReference type="PROSITE" id="PS01359">
    <property type="entry name" value="ZF_PHD_1"/>
    <property type="match status" value="2"/>
</dbReference>
<keyword evidence="11" id="KW-1185">Reference proteome</keyword>
<proteinExistence type="predicted"/>
<dbReference type="InterPro" id="IPR011011">
    <property type="entry name" value="Znf_FYVE_PHD"/>
</dbReference>
<dbReference type="PROSITE" id="PS50827">
    <property type="entry name" value="DDT"/>
    <property type="match status" value="1"/>
</dbReference>
<dbReference type="Pfam" id="PF15612">
    <property type="entry name" value="WHIM1"/>
    <property type="match status" value="1"/>
</dbReference>
<dbReference type="CDD" id="cd15489">
    <property type="entry name" value="PHD_SF"/>
    <property type="match status" value="2"/>
</dbReference>
<dbReference type="Proteomes" id="UP000626092">
    <property type="component" value="Unassembled WGS sequence"/>
</dbReference>
<gene>
    <name evidence="10" type="ORF">RHSIM_Rhsim13G0104700</name>
</gene>
<dbReference type="CDD" id="cd15532">
    <property type="entry name" value="PHD2_CHD_II"/>
    <property type="match status" value="1"/>
</dbReference>
<feature type="domain" description="PHD-type" evidence="8">
    <location>
        <begin position="423"/>
        <end position="470"/>
    </location>
</feature>
<dbReference type="PANTHER" id="PTHR46508">
    <property type="entry name" value="PHD FINGER FAMILY PROTEIN"/>
    <property type="match status" value="1"/>
</dbReference>
<feature type="domain" description="DDT" evidence="9">
    <location>
        <begin position="197"/>
        <end position="257"/>
    </location>
</feature>
<evidence type="ECO:0000256" key="7">
    <source>
        <dbReference type="SAM" id="MobiDB-lite"/>
    </source>
</evidence>
<evidence type="ECO:0000259" key="8">
    <source>
        <dbReference type="PROSITE" id="PS50016"/>
    </source>
</evidence>
<dbReference type="GO" id="GO:0005634">
    <property type="term" value="C:nucleus"/>
    <property type="evidence" value="ECO:0007669"/>
    <property type="project" value="UniProtKB-SubCell"/>
</dbReference>
<comment type="caution">
    <text evidence="10">The sequence shown here is derived from an EMBL/GenBank/DDBJ whole genome shotgun (WGS) entry which is preliminary data.</text>
</comment>
<dbReference type="SMART" id="SM00571">
    <property type="entry name" value="DDT"/>
    <property type="match status" value="1"/>
</dbReference>
<feature type="region of interest" description="Disordered" evidence="7">
    <location>
        <begin position="980"/>
        <end position="1001"/>
    </location>
</feature>
<dbReference type="SUPFAM" id="SSF57903">
    <property type="entry name" value="FYVE/PHD zinc finger"/>
    <property type="match status" value="3"/>
</dbReference>
<name>A0A834G315_RHOSS</name>
<reference evidence="10" key="1">
    <citation type="submission" date="2019-11" db="EMBL/GenBank/DDBJ databases">
        <authorList>
            <person name="Liu Y."/>
            <person name="Hou J."/>
            <person name="Li T.-Q."/>
            <person name="Guan C.-H."/>
            <person name="Wu X."/>
            <person name="Wu H.-Z."/>
            <person name="Ling F."/>
            <person name="Zhang R."/>
            <person name="Shi X.-G."/>
            <person name="Ren J.-P."/>
            <person name="Chen E.-F."/>
            <person name="Sun J.-M."/>
        </authorList>
    </citation>
    <scope>NUCLEOTIDE SEQUENCE</scope>
    <source>
        <strain evidence="10">Adult_tree_wgs_1</strain>
        <tissue evidence="10">Leaves</tissue>
    </source>
</reference>
<dbReference type="CDD" id="cd20401">
    <property type="entry name" value="Tudor_AtPTM-like"/>
    <property type="match status" value="1"/>
</dbReference>
<feature type="region of interest" description="Disordered" evidence="7">
    <location>
        <begin position="155"/>
        <end position="175"/>
    </location>
</feature>
<dbReference type="Pfam" id="PF00628">
    <property type="entry name" value="PHD"/>
    <property type="match status" value="1"/>
</dbReference>
<dbReference type="InterPro" id="IPR028942">
    <property type="entry name" value="WHIM1_dom"/>
</dbReference>
<evidence type="ECO:0000256" key="4">
    <source>
        <dbReference type="ARBA" id="ARBA00022833"/>
    </source>
</evidence>
<dbReference type="SMART" id="SM00249">
    <property type="entry name" value="PHD"/>
    <property type="match status" value="4"/>
</dbReference>
<evidence type="ECO:0000313" key="11">
    <source>
        <dbReference type="Proteomes" id="UP000626092"/>
    </source>
</evidence>
<dbReference type="InterPro" id="IPR019786">
    <property type="entry name" value="Zinc_finger_PHD-type_CS"/>
</dbReference>
<dbReference type="InterPro" id="IPR047365">
    <property type="entry name" value="Tudor_AtPTM-like"/>
</dbReference>
<dbReference type="Pfam" id="PF02791">
    <property type="entry name" value="DDT"/>
    <property type="match status" value="1"/>
</dbReference>
<dbReference type="PANTHER" id="PTHR46508:SF1">
    <property type="entry name" value="PHD FINGER FAMILY PROTEIN"/>
    <property type="match status" value="1"/>
</dbReference>